<comment type="caution">
    <text evidence="1">The sequence shown here is derived from an EMBL/GenBank/DDBJ whole genome shotgun (WGS) entry which is preliminary data.</text>
</comment>
<dbReference type="RefSeq" id="WP_104812322.1">
    <property type="nucleotide sequence ID" value="NZ_MQUB01000001.1"/>
</dbReference>
<dbReference type="EMBL" id="MQUB01000001">
    <property type="protein sequence ID" value="PQB04396.1"/>
    <property type="molecule type" value="Genomic_DNA"/>
</dbReference>
<organism evidence="1 2">
    <name type="scientific">Aureitalea marina</name>
    <dbReference type="NCBI Taxonomy" id="930804"/>
    <lineage>
        <taxon>Bacteria</taxon>
        <taxon>Pseudomonadati</taxon>
        <taxon>Bacteroidota</taxon>
        <taxon>Flavobacteriia</taxon>
        <taxon>Flavobacteriales</taxon>
        <taxon>Flavobacteriaceae</taxon>
        <taxon>Aureitalea</taxon>
    </lineage>
</organism>
<gene>
    <name evidence="1" type="ORF">BST85_05410</name>
</gene>
<keyword evidence="2" id="KW-1185">Reference proteome</keyword>
<proteinExistence type="predicted"/>
<sequence>MDDSVWRKLDDKSTVDDYVSYIANYKNEELHLDDAVQQVQNNLKEPGLVIINKEELQGNFYKLAFYFEDRYIVNKQDGENIEWPSKGDLLIARKQITVLNPQDYDVVSGEFIYPGQVIQYDITVEGDGQSAAILYYYQPQTGD</sequence>
<dbReference type="Proteomes" id="UP000239800">
    <property type="component" value="Unassembled WGS sequence"/>
</dbReference>
<evidence type="ECO:0000313" key="2">
    <source>
        <dbReference type="Proteomes" id="UP000239800"/>
    </source>
</evidence>
<name>A0A2S7KP45_9FLAO</name>
<protein>
    <submittedName>
        <fullName evidence="1">Uncharacterized protein</fullName>
    </submittedName>
</protein>
<reference evidence="1 2" key="1">
    <citation type="submission" date="2016-11" db="EMBL/GenBank/DDBJ databases">
        <title>Trade-off between light-utilization and light-protection in marine flavobacteria.</title>
        <authorList>
            <person name="Kumagai Y."/>
        </authorList>
    </citation>
    <scope>NUCLEOTIDE SEQUENCE [LARGE SCALE GENOMIC DNA]</scope>
    <source>
        <strain evidence="1 2">NBRC 107741</strain>
    </source>
</reference>
<dbReference type="AlphaFoldDB" id="A0A2S7KP45"/>
<evidence type="ECO:0000313" key="1">
    <source>
        <dbReference type="EMBL" id="PQB04396.1"/>
    </source>
</evidence>
<accession>A0A2S7KP45</accession>